<dbReference type="Pfam" id="PF00008">
    <property type="entry name" value="EGF"/>
    <property type="match status" value="6"/>
</dbReference>
<comment type="caution">
    <text evidence="15">The sequence shown here is derived from an EMBL/GenBank/DDBJ whole genome shotgun (WGS) entry which is preliminary data.</text>
</comment>
<feature type="disulfide bond" evidence="14">
    <location>
        <begin position="1411"/>
        <end position="1420"/>
    </location>
</feature>
<dbReference type="GO" id="GO:0009967">
    <property type="term" value="P:positive regulation of signal transduction"/>
    <property type="evidence" value="ECO:0007669"/>
    <property type="project" value="UniProtKB-ARBA"/>
</dbReference>
<dbReference type="PANTHER" id="PTHR24033:SF151">
    <property type="entry name" value="NOTCH 2"/>
    <property type="match status" value="1"/>
</dbReference>
<dbReference type="InterPro" id="IPR013320">
    <property type="entry name" value="ConA-like_dom_sf"/>
</dbReference>
<feature type="disulfide bond" evidence="14">
    <location>
        <begin position="1655"/>
        <end position="1665"/>
    </location>
</feature>
<dbReference type="FunFam" id="2.10.25.10:FF:000208">
    <property type="entry name" value="Crumbs 2, cell polarity complex component"/>
    <property type="match status" value="1"/>
</dbReference>
<dbReference type="FunFam" id="2.10.25.10:FF:000321">
    <property type="entry name" value="Protein delta homolog 1"/>
    <property type="match status" value="1"/>
</dbReference>
<dbReference type="GO" id="GO:0048592">
    <property type="term" value="P:eye morphogenesis"/>
    <property type="evidence" value="ECO:0007669"/>
    <property type="project" value="UniProtKB-ARBA"/>
</dbReference>
<proteinExistence type="predicted"/>
<feature type="disulfide bond" evidence="14">
    <location>
        <begin position="318"/>
        <end position="327"/>
    </location>
</feature>
<accession>A0A7D9HRH6</accession>
<dbReference type="InterPro" id="IPR001881">
    <property type="entry name" value="EGF-like_Ca-bd_dom"/>
</dbReference>
<dbReference type="GO" id="GO:0005509">
    <property type="term" value="F:calcium ion binding"/>
    <property type="evidence" value="ECO:0007669"/>
    <property type="project" value="InterPro"/>
</dbReference>
<dbReference type="GO" id="GO:0008593">
    <property type="term" value="P:regulation of Notch signaling pathway"/>
    <property type="evidence" value="ECO:0007669"/>
    <property type="project" value="UniProtKB-ARBA"/>
</dbReference>
<dbReference type="GO" id="GO:0030182">
    <property type="term" value="P:neuron differentiation"/>
    <property type="evidence" value="ECO:0007669"/>
    <property type="project" value="UniProtKB-ARBA"/>
</dbReference>
<evidence type="ECO:0000256" key="12">
    <source>
        <dbReference type="ARBA" id="ARBA00023157"/>
    </source>
</evidence>
<keyword evidence="3" id="KW-1003">Cell membrane</keyword>
<feature type="disulfide bond" evidence="14">
    <location>
        <begin position="753"/>
        <end position="763"/>
    </location>
</feature>
<evidence type="ECO:0000256" key="6">
    <source>
        <dbReference type="ARBA" id="ARBA00022692"/>
    </source>
</evidence>
<dbReference type="GO" id="GO:0080090">
    <property type="term" value="P:regulation of primary metabolic process"/>
    <property type="evidence" value="ECO:0007669"/>
    <property type="project" value="UniProtKB-ARBA"/>
</dbReference>
<keyword evidence="12 14" id="KW-1015">Disulfide bond</keyword>
<dbReference type="Pfam" id="PF07645">
    <property type="entry name" value="EGF_CA"/>
    <property type="match status" value="4"/>
</dbReference>
<feature type="disulfide bond" evidence="14">
    <location>
        <begin position="578"/>
        <end position="587"/>
    </location>
</feature>
<dbReference type="PROSITE" id="PS01186">
    <property type="entry name" value="EGF_2"/>
    <property type="match status" value="16"/>
</dbReference>
<feature type="disulfide bond" evidence="14">
    <location>
        <begin position="699"/>
        <end position="708"/>
    </location>
</feature>
<feature type="disulfide bond" evidence="14">
    <location>
        <begin position="525"/>
        <end position="534"/>
    </location>
</feature>
<evidence type="ECO:0000313" key="15">
    <source>
        <dbReference type="EMBL" id="CAB3989020.1"/>
    </source>
</evidence>
<dbReference type="FunFam" id="2.10.25.10:FF:000005">
    <property type="entry name" value="Fibrillin 2"/>
    <property type="match status" value="1"/>
</dbReference>
<dbReference type="SMART" id="SM00282">
    <property type="entry name" value="LamG"/>
    <property type="match status" value="3"/>
</dbReference>
<dbReference type="Pfam" id="PF12661">
    <property type="entry name" value="hEGF"/>
    <property type="match status" value="2"/>
</dbReference>
<dbReference type="GO" id="GO:0016324">
    <property type="term" value="C:apical plasma membrane"/>
    <property type="evidence" value="ECO:0007669"/>
    <property type="project" value="UniProtKB-SubCell"/>
</dbReference>
<dbReference type="Proteomes" id="UP001152795">
    <property type="component" value="Unassembled WGS sequence"/>
</dbReference>
<keyword evidence="10" id="KW-1133">Transmembrane helix</keyword>
<dbReference type="PRINTS" id="PR00010">
    <property type="entry name" value="EGFBLOOD"/>
</dbReference>
<feature type="disulfide bond" evidence="14">
    <location>
        <begin position="334"/>
        <end position="344"/>
    </location>
</feature>
<feature type="disulfide bond" evidence="14">
    <location>
        <begin position="658"/>
        <end position="667"/>
    </location>
</feature>
<dbReference type="GO" id="GO:0060255">
    <property type="term" value="P:regulation of macromolecule metabolic process"/>
    <property type="evidence" value="ECO:0007669"/>
    <property type="project" value="UniProtKB-ARBA"/>
</dbReference>
<sequence length="1832" mass="198191">MTTAARLRVIRAVTLLLLLARESVSILFNKTSYIETKPLDITKRFTLSFRTCEGGSLLRQIGNNGYFELAVLPGVVDYGTNRFTESSLALRWRTAGSLNLTVLNVGNKSDQNIPYHVVFTPRTASLNATLSVSLGSKVYVVDVPHTIYNVVGKNLTLGQGFIGCITFGDKFDVVNATKRVGTSKDCPLDGGERCNRKACPDGYKGYYCEINIDDCASSPCHHASRCLDGIANYTCQCGPAWSGRNCDELKNETLCDDNPCLHNGICSLVSNFNNYTCTCRVPYTGRNCNETLNPCGSMPCQNNATCTNVRDTDFYCKCPKGFTGKRCESDIDDCARVDCGHGRCVDGIATHACNCTGSGYTGLDCKQGINECMHTGTCLNNAMCSNYAGGFLCTCVGDYRGTNCAEKIDDCASNPCKNGGNCTDLAKDFSCHCGPGYSGKTCETKLHDCNVIGCTACHVAPCNHGNCSCNCTAKAMYYNCSCNEGYTGVNCDQDINECMSGSIPSNICGDNGTCRNTNGSFRCECSEGFTGKLCNETEGPCNPNPCANGLCHRINITVNSSLDSGSSSNIRETYNCSCYPGWRGVNCTEDIDECMENIDSCNKTISTCMNTIGNYKCQCDLGYKVEGKQCKDVNECDSNPCANSGICKNTDGNYVCLCHNGFTGKNCLKNIDDCLVNDGHQDCQNGQCVDGIATFTCECDVGWRGGFCDVDINECSLGYCDNNATCNNTDGNYTCACQAGYTGRNCSTDIDECADSPCNNGTCKDKINDFDCDCSPGYEGKSCEIDIDWCSPARNGGSVPCDYGICQDGLLNYTCRCFDGFSGRNCSIDEDECASVPCANSGICVQKSNATGLKMYFGADRVYPKNESGGYLCVCQAGYNGSNCENDIDECALYQPCNKTGEESCKDGINNYTCICNPGFTGRNCSEDIDECSPSPCKNNGTCQNLIAQYKCICDSNHTGVNCEKLVDPCTALSPCRNGATCYPVSDFNYTCACAEGYAGRLCTDRTTLGFDGTFSMTVSVPQISNNISFSCQTNSREGVVVSQSRFWVLSLVSDKLELVCAVDSSKCEVGGPGMFTDSNWHKVEVLFDGSSVSANVSKTICNVSCGTSRRRRAASSELVLGADAGDTGQPKFVGSIRDFSVNNAKYYPGVAGVATEGSFSLGYQRQNVCSPDPCVNGKCKDLWTRYSCECDRYWASINCTESVLWGTFGVINQLNNGYRPTSNKSYVSYSLSTTFQHLAFTVRTRSASSLIIQLKFNNSMFVSVETDNGVLRLRDNNGYINSQQSGGLKINNAIPHYIQINRTKITIDNATYDVMLTSLPIRTVFVGGLSAPGDEEVSAQAQFRGCIRDVRLNGQQLLFFNQTADGLNSTQENIAERCSGEDVCANTSGTTACSGRGNCTDLWNDFQCACQFPYGGDTCELYGCEWTNPCPGNGTCVNLRDTSEYECISEVTFNESQSSAYFSNSTPLSDMNSVVTQFRTRQNNTVILSSVYNATTYFEITVSDGYAKVRYNLTENVTGIVSTDTFVSDGKWHELKIESTASQTNFEISTMELRQDKFTYLNNHSVSRNLSLLNQSFVNLLSMGGVRIGSSPINSTRGHLLGCLREIRLGKHLLTFAIENATVNSGPEFSIAKSAFMSADVTNVRIGCHRNNVCTGSLCGNGTCVDVWNYFHCACPDGYHGDRCEFNPCTSTPCMGGTCTVRGTSFECACAKEYAGTFCNETCIQDFCKNGGKCAISGGNRMCTCESDWTGQLCEAAIPRDDDDDDDDLPLIIGVSVAGGVLLLLVVAVIFVCTRQTSSTFGIYSPSGEEKAGARVEMNPVLNVPPPEKLI</sequence>
<feature type="disulfide bond" evidence="14">
    <location>
        <begin position="994"/>
        <end position="1003"/>
    </location>
</feature>
<feature type="disulfide bond" evidence="14">
    <location>
        <begin position="817"/>
        <end position="826"/>
    </location>
</feature>
<feature type="disulfide bond" evidence="14">
    <location>
        <begin position="1746"/>
        <end position="1755"/>
    </location>
</feature>
<dbReference type="InterPro" id="IPR000152">
    <property type="entry name" value="EGF-type_Asp/Asn_hydroxyl_site"/>
</dbReference>
<keyword evidence="4 14" id="KW-0245">EGF-like domain</keyword>
<comment type="caution">
    <text evidence="14">Lacks conserved residue(s) required for the propagation of feature annotation.</text>
</comment>
<keyword evidence="8" id="KW-0677">Repeat</keyword>
<feature type="disulfide bond" evidence="14">
    <location>
        <begin position="916"/>
        <end position="925"/>
    </location>
</feature>
<comment type="subcellular location">
    <subcellularLocation>
        <location evidence="1">Apical cell membrane</location>
        <topology evidence="1">Single-pass type I membrane protein</topology>
    </subcellularLocation>
</comment>
<feature type="disulfide bond" evidence="14">
    <location>
        <begin position="433"/>
        <end position="442"/>
    </location>
</feature>
<dbReference type="InterPro" id="IPR013032">
    <property type="entry name" value="EGF-like_CS"/>
</dbReference>
<keyword evidence="9" id="KW-0221">Differentiation</keyword>
<dbReference type="PROSITE" id="PS00010">
    <property type="entry name" value="ASX_HYDROXYL"/>
    <property type="match status" value="15"/>
</dbReference>
<dbReference type="PROSITE" id="PS00022">
    <property type="entry name" value="EGF_1"/>
    <property type="match status" value="19"/>
</dbReference>
<keyword evidence="16" id="KW-1185">Reference proteome</keyword>
<dbReference type="Pfam" id="PF02210">
    <property type="entry name" value="Laminin_G_2"/>
    <property type="match status" value="2"/>
</dbReference>
<feature type="disulfide bond" evidence="14">
    <location>
        <begin position="897"/>
        <end position="914"/>
    </location>
</feature>
<dbReference type="GO" id="GO:0048468">
    <property type="term" value="P:cell development"/>
    <property type="evidence" value="ECO:0007669"/>
    <property type="project" value="UniProtKB-ARBA"/>
</dbReference>
<keyword evidence="5" id="KW-0597">Phosphoprotein</keyword>
<organism evidence="15 16">
    <name type="scientific">Paramuricea clavata</name>
    <name type="common">Red gorgonian</name>
    <name type="synonym">Violescent sea-whip</name>
    <dbReference type="NCBI Taxonomy" id="317549"/>
    <lineage>
        <taxon>Eukaryota</taxon>
        <taxon>Metazoa</taxon>
        <taxon>Cnidaria</taxon>
        <taxon>Anthozoa</taxon>
        <taxon>Octocorallia</taxon>
        <taxon>Malacalcyonacea</taxon>
        <taxon>Plexauridae</taxon>
        <taxon>Paramuricea</taxon>
    </lineage>
</organism>
<dbReference type="PANTHER" id="PTHR24033">
    <property type="entry name" value="EGF-LIKE DOMAIN-CONTAINING PROTEIN"/>
    <property type="match status" value="1"/>
</dbReference>
<dbReference type="CDD" id="cd00110">
    <property type="entry name" value="LamG"/>
    <property type="match status" value="2"/>
</dbReference>
<feature type="disulfide bond" evidence="14">
    <location>
        <begin position="774"/>
        <end position="783"/>
    </location>
</feature>
<evidence type="ECO:0000256" key="7">
    <source>
        <dbReference type="ARBA" id="ARBA00022729"/>
    </source>
</evidence>
<protein>
    <submittedName>
        <fullName evidence="15">Crumbs isoform X2</fullName>
    </submittedName>
</protein>
<keyword evidence="2" id="KW-0217">Developmental protein</keyword>
<evidence type="ECO:0000256" key="4">
    <source>
        <dbReference type="ARBA" id="ARBA00022536"/>
    </source>
</evidence>
<dbReference type="EMBL" id="CACRXK020001420">
    <property type="protein sequence ID" value="CAB3989020.1"/>
    <property type="molecule type" value="Genomic_DNA"/>
</dbReference>
<feature type="disulfide bond" evidence="14">
    <location>
        <begin position="1170"/>
        <end position="1180"/>
    </location>
</feature>
<reference evidence="15" key="1">
    <citation type="submission" date="2020-04" db="EMBL/GenBank/DDBJ databases">
        <authorList>
            <person name="Alioto T."/>
            <person name="Alioto T."/>
            <person name="Gomez Garrido J."/>
        </authorList>
    </citation>
    <scope>NUCLEOTIDE SEQUENCE</scope>
    <source>
        <strain evidence="15">A484AB</strain>
    </source>
</reference>
<evidence type="ECO:0000256" key="14">
    <source>
        <dbReference type="PROSITE-ProRule" id="PRU00076"/>
    </source>
</evidence>
<evidence type="ECO:0000256" key="3">
    <source>
        <dbReference type="ARBA" id="ARBA00022475"/>
    </source>
</evidence>
<dbReference type="SMART" id="SM00179">
    <property type="entry name" value="EGF_CA"/>
    <property type="match status" value="21"/>
</dbReference>
<dbReference type="InterPro" id="IPR051830">
    <property type="entry name" value="NOTCH_homolog"/>
</dbReference>
<dbReference type="Gene3D" id="2.60.120.200">
    <property type="match status" value="3"/>
</dbReference>
<dbReference type="PROSITE" id="PS01187">
    <property type="entry name" value="EGF_CA"/>
    <property type="match status" value="5"/>
</dbReference>
<dbReference type="PROSITE" id="PS50026">
    <property type="entry name" value="EGF_3"/>
    <property type="match status" value="22"/>
</dbReference>
<dbReference type="CDD" id="cd00054">
    <property type="entry name" value="EGF_CA"/>
    <property type="match status" value="12"/>
</dbReference>
<dbReference type="InterPro" id="IPR018097">
    <property type="entry name" value="EGF_Ca-bd_CS"/>
</dbReference>
<feature type="disulfide bond" evidence="14">
    <location>
        <begin position="279"/>
        <end position="288"/>
    </location>
</feature>
<evidence type="ECO:0000256" key="9">
    <source>
        <dbReference type="ARBA" id="ARBA00022782"/>
    </source>
</evidence>
<dbReference type="PROSITE" id="PS50025">
    <property type="entry name" value="LAM_G_DOMAIN"/>
    <property type="match status" value="2"/>
</dbReference>
<gene>
    <name evidence="15" type="ORF">PACLA_8A054297</name>
</gene>
<evidence type="ECO:0000256" key="2">
    <source>
        <dbReference type="ARBA" id="ARBA00022473"/>
    </source>
</evidence>
<keyword evidence="6" id="KW-0812">Transmembrane</keyword>
<dbReference type="FunFam" id="2.10.25.10:FF:000565">
    <property type="entry name" value="Predicted protein"/>
    <property type="match status" value="1"/>
</dbReference>
<feature type="disulfide bond" evidence="14">
    <location>
        <begin position="737"/>
        <end position="746"/>
    </location>
</feature>
<dbReference type="GO" id="GO:0051093">
    <property type="term" value="P:negative regulation of developmental process"/>
    <property type="evidence" value="ECO:0007669"/>
    <property type="project" value="UniProtKB-ARBA"/>
</dbReference>
<dbReference type="SUPFAM" id="SSF57184">
    <property type="entry name" value="Growth factor receptor domain"/>
    <property type="match status" value="1"/>
</dbReference>
<dbReference type="InterPro" id="IPR049883">
    <property type="entry name" value="NOTCH1_EGF-like"/>
</dbReference>
<dbReference type="SMART" id="SM00181">
    <property type="entry name" value="EGF"/>
    <property type="match status" value="24"/>
</dbReference>
<evidence type="ECO:0000256" key="10">
    <source>
        <dbReference type="ARBA" id="ARBA00022989"/>
    </source>
</evidence>
<feature type="disulfide bond" evidence="14">
    <location>
        <begin position="875"/>
        <end position="884"/>
    </location>
</feature>
<feature type="disulfide bond" evidence="14">
    <location>
        <begin position="395"/>
        <end position="404"/>
    </location>
</feature>
<dbReference type="FunFam" id="2.10.25.10:FF:000472">
    <property type="entry name" value="Uncharacterized protein, isoform A"/>
    <property type="match status" value="3"/>
</dbReference>
<keyword evidence="11" id="KW-0472">Membrane</keyword>
<keyword evidence="7" id="KW-0732">Signal</keyword>
<dbReference type="InterPro" id="IPR001791">
    <property type="entry name" value="Laminin_G"/>
</dbReference>
<name>A0A7D9HRH6_PARCT</name>
<evidence type="ECO:0000313" key="16">
    <source>
        <dbReference type="Proteomes" id="UP001152795"/>
    </source>
</evidence>
<keyword evidence="13" id="KW-0325">Glycoprotein</keyword>
<evidence type="ECO:0000256" key="11">
    <source>
        <dbReference type="ARBA" id="ARBA00023136"/>
    </source>
</evidence>
<evidence type="ECO:0000256" key="1">
    <source>
        <dbReference type="ARBA" id="ARBA00004247"/>
    </source>
</evidence>
<dbReference type="InterPro" id="IPR000742">
    <property type="entry name" value="EGF"/>
</dbReference>
<evidence type="ECO:0000256" key="8">
    <source>
        <dbReference type="ARBA" id="ARBA00022737"/>
    </source>
</evidence>
<dbReference type="Gene3D" id="2.10.25.10">
    <property type="entry name" value="Laminin"/>
    <property type="match status" value="20"/>
</dbReference>
<evidence type="ECO:0000256" key="13">
    <source>
        <dbReference type="ARBA" id="ARBA00023180"/>
    </source>
</evidence>
<dbReference type="SUPFAM" id="SSF57196">
    <property type="entry name" value="EGF/Laminin"/>
    <property type="match status" value="15"/>
</dbReference>
<dbReference type="GO" id="GO:0051241">
    <property type="term" value="P:negative regulation of multicellular organismal process"/>
    <property type="evidence" value="ECO:0007669"/>
    <property type="project" value="UniProtKB-ARBA"/>
</dbReference>
<dbReference type="GO" id="GO:0003002">
    <property type="term" value="P:regionalization"/>
    <property type="evidence" value="ECO:0007669"/>
    <property type="project" value="UniProtKB-ARBA"/>
</dbReference>
<feature type="disulfide bond" evidence="14">
    <location>
        <begin position="260"/>
        <end position="277"/>
    </location>
</feature>
<feature type="disulfide bond" evidence="14">
    <location>
        <begin position="237"/>
        <end position="246"/>
    </location>
</feature>
<feature type="disulfide bond" evidence="14">
    <location>
        <begin position="1191"/>
        <end position="1200"/>
    </location>
</feature>
<dbReference type="SUPFAM" id="SSF49899">
    <property type="entry name" value="Concanavalin A-like lectins/glucanases"/>
    <property type="match status" value="3"/>
</dbReference>
<feature type="disulfide bond" evidence="14">
    <location>
        <begin position="1676"/>
        <end position="1685"/>
    </location>
</feature>
<evidence type="ECO:0000256" key="5">
    <source>
        <dbReference type="ARBA" id="ARBA00022553"/>
    </source>
</evidence>
<feature type="disulfide bond" evidence="14">
    <location>
        <begin position="954"/>
        <end position="963"/>
    </location>
</feature>
<dbReference type="InterPro" id="IPR009030">
    <property type="entry name" value="Growth_fac_rcpt_cys_sf"/>
</dbReference>
<dbReference type="OrthoDB" id="283575at2759"/>